<dbReference type="SUPFAM" id="SSF57625">
    <property type="entry name" value="Invertebrate chitin-binding proteins"/>
    <property type="match status" value="3"/>
</dbReference>
<feature type="signal peptide" evidence="7">
    <location>
        <begin position="1"/>
        <end position="16"/>
    </location>
</feature>
<dbReference type="InterPro" id="IPR036508">
    <property type="entry name" value="Chitin-bd_dom_sf"/>
</dbReference>
<name>A0ABM1BUS6_LIMPO</name>
<keyword evidence="1" id="KW-0147">Chitin-binding</keyword>
<feature type="domain" description="Chitin-binding type-2" evidence="8">
    <location>
        <begin position="108"/>
        <end position="166"/>
    </location>
</feature>
<feature type="compositionally biased region" description="Low complexity" evidence="6">
    <location>
        <begin position="53"/>
        <end position="73"/>
    </location>
</feature>
<evidence type="ECO:0000256" key="5">
    <source>
        <dbReference type="ARBA" id="ARBA00023180"/>
    </source>
</evidence>
<sequence length="320" mass="35962">MKVCLVFLLLLAAVVAQQRSQSQSSNDDYEYYYDYEDEEENKPLTNTQTTAGRRTPSTRTQSQPSRSQATSPRAQAPPRRHSATNTARRSGRGNKKNDVSTVVQTNEVYTCPELYGFFPHLTHCDRYWSCDNGTATQKLCGNGLVFDPFDKLTENCAYAYTVNCGDRTELEPPISTPHCPRLYGVFGDEKDCKVFYSCWNGEGSRYECPPGLAYDPDHRVCVWADNVPNCKQQEVAEGFVCPDPIETAEQAGVYTRHAHPTDCRYFFVCIEGVARSYGCGITTVFNAKTLQCEEPENVAGCENYYDDLEVDPKKLAKLQG</sequence>
<dbReference type="GeneID" id="106472956"/>
<feature type="domain" description="Chitin-binding type-2" evidence="8">
    <location>
        <begin position="176"/>
        <end position="232"/>
    </location>
</feature>
<dbReference type="PANTHER" id="PTHR23301">
    <property type="entry name" value="CHITIN BINDING PERITROPHIN-A"/>
    <property type="match status" value="1"/>
</dbReference>
<proteinExistence type="predicted"/>
<evidence type="ECO:0000259" key="8">
    <source>
        <dbReference type="PROSITE" id="PS50940"/>
    </source>
</evidence>
<keyword evidence="5" id="KW-0325">Glycoprotein</keyword>
<keyword evidence="4" id="KW-1015">Disulfide bond</keyword>
<dbReference type="Proteomes" id="UP000694941">
    <property type="component" value="Unplaced"/>
</dbReference>
<gene>
    <name evidence="10" type="primary">LOC106472956</name>
</gene>
<feature type="domain" description="Chitin-binding type-2" evidence="8">
    <location>
        <begin position="238"/>
        <end position="303"/>
    </location>
</feature>
<dbReference type="InterPro" id="IPR051940">
    <property type="entry name" value="Chitin_bind-dev_reg"/>
</dbReference>
<protein>
    <submittedName>
        <fullName evidence="10">Protein obstructor-E-like</fullName>
    </submittedName>
</protein>
<feature type="chain" id="PRO_5045200110" evidence="7">
    <location>
        <begin position="17"/>
        <end position="320"/>
    </location>
</feature>
<evidence type="ECO:0000313" key="10">
    <source>
        <dbReference type="RefSeq" id="XP_013789079.1"/>
    </source>
</evidence>
<keyword evidence="3" id="KW-0677">Repeat</keyword>
<keyword evidence="9" id="KW-1185">Reference proteome</keyword>
<evidence type="ECO:0000256" key="1">
    <source>
        <dbReference type="ARBA" id="ARBA00022669"/>
    </source>
</evidence>
<evidence type="ECO:0000256" key="6">
    <source>
        <dbReference type="SAM" id="MobiDB-lite"/>
    </source>
</evidence>
<evidence type="ECO:0000256" key="7">
    <source>
        <dbReference type="SAM" id="SignalP"/>
    </source>
</evidence>
<keyword evidence="2 7" id="KW-0732">Signal</keyword>
<dbReference type="Pfam" id="PF01607">
    <property type="entry name" value="CBM_14"/>
    <property type="match status" value="3"/>
</dbReference>
<feature type="region of interest" description="Disordered" evidence="6">
    <location>
        <begin position="17"/>
        <end position="99"/>
    </location>
</feature>
<feature type="compositionally biased region" description="Acidic residues" evidence="6">
    <location>
        <begin position="27"/>
        <end position="40"/>
    </location>
</feature>
<feature type="compositionally biased region" description="Polar residues" evidence="6">
    <location>
        <begin position="43"/>
        <end position="52"/>
    </location>
</feature>
<dbReference type="PANTHER" id="PTHR23301:SF100">
    <property type="entry name" value="GASP, ISOFORM A"/>
    <property type="match status" value="1"/>
</dbReference>
<evidence type="ECO:0000313" key="9">
    <source>
        <dbReference type="Proteomes" id="UP000694941"/>
    </source>
</evidence>
<dbReference type="PROSITE" id="PS50940">
    <property type="entry name" value="CHIT_BIND_II"/>
    <property type="match status" value="3"/>
</dbReference>
<reference evidence="10" key="1">
    <citation type="submission" date="2025-08" db="UniProtKB">
        <authorList>
            <consortium name="RefSeq"/>
        </authorList>
    </citation>
    <scope>IDENTIFICATION</scope>
    <source>
        <tissue evidence="10">Muscle</tissue>
    </source>
</reference>
<dbReference type="InterPro" id="IPR002557">
    <property type="entry name" value="Chitin-bd_dom"/>
</dbReference>
<dbReference type="Gene3D" id="2.170.140.10">
    <property type="entry name" value="Chitin binding domain"/>
    <property type="match status" value="3"/>
</dbReference>
<dbReference type="RefSeq" id="XP_013789079.1">
    <property type="nucleotide sequence ID" value="XM_013933625.2"/>
</dbReference>
<evidence type="ECO:0000256" key="3">
    <source>
        <dbReference type="ARBA" id="ARBA00022737"/>
    </source>
</evidence>
<dbReference type="SMART" id="SM00494">
    <property type="entry name" value="ChtBD2"/>
    <property type="match status" value="3"/>
</dbReference>
<evidence type="ECO:0000256" key="2">
    <source>
        <dbReference type="ARBA" id="ARBA00022729"/>
    </source>
</evidence>
<evidence type="ECO:0000256" key="4">
    <source>
        <dbReference type="ARBA" id="ARBA00023157"/>
    </source>
</evidence>
<accession>A0ABM1BUS6</accession>
<organism evidence="9 10">
    <name type="scientific">Limulus polyphemus</name>
    <name type="common">Atlantic horseshoe crab</name>
    <dbReference type="NCBI Taxonomy" id="6850"/>
    <lineage>
        <taxon>Eukaryota</taxon>
        <taxon>Metazoa</taxon>
        <taxon>Ecdysozoa</taxon>
        <taxon>Arthropoda</taxon>
        <taxon>Chelicerata</taxon>
        <taxon>Merostomata</taxon>
        <taxon>Xiphosura</taxon>
        <taxon>Limulidae</taxon>
        <taxon>Limulus</taxon>
    </lineage>
</organism>